<reference evidence="4" key="2">
    <citation type="submission" date="2013-07" db="EMBL/GenBank/DDBJ databases">
        <authorList>
            <person name="Morais-Silva F.O."/>
            <person name="Rezende A.M."/>
            <person name="Pimentel C."/>
            <person name="Resende D.M."/>
            <person name="Santos C.I."/>
            <person name="Clemente C."/>
            <person name="de Oliveira L.M."/>
            <person name="da Silva S.M."/>
            <person name="Costa D.A."/>
            <person name="Varela-Raposo A."/>
            <person name="Horacio E.C.A."/>
            <person name="Matos M."/>
            <person name="Flores O."/>
            <person name="Ruiz J.C."/>
            <person name="Rodrigues-Pousada C."/>
        </authorList>
    </citation>
    <scope>NUCLEOTIDE SEQUENCE [LARGE SCALE GENOMIC DNA]</scope>
    <source>
        <strain evidence="4">ATCC 19364 / DSM 1382 / NCIMB 9332 / VKM B-1759</strain>
    </source>
</reference>
<feature type="transmembrane region" description="Helical" evidence="2">
    <location>
        <begin position="99"/>
        <end position="119"/>
    </location>
</feature>
<dbReference type="AlphaFoldDB" id="T2G9I4"/>
<organism evidence="3 4">
    <name type="scientific">Megalodesulfovibrio gigas (strain ATCC 19364 / DSM 1382 / NCIMB 9332 / VKM B-1759)</name>
    <name type="common">Desulfovibrio gigas</name>
    <dbReference type="NCBI Taxonomy" id="1121448"/>
    <lineage>
        <taxon>Bacteria</taxon>
        <taxon>Pseudomonadati</taxon>
        <taxon>Thermodesulfobacteriota</taxon>
        <taxon>Desulfovibrionia</taxon>
        <taxon>Desulfovibrionales</taxon>
        <taxon>Desulfovibrionaceae</taxon>
        <taxon>Megalodesulfovibrio</taxon>
    </lineage>
</organism>
<dbReference type="STRING" id="1121448.DGI_0895"/>
<dbReference type="PATRIC" id="fig|1121448.10.peg.893"/>
<evidence type="ECO:0000313" key="3">
    <source>
        <dbReference type="EMBL" id="AGW12786.1"/>
    </source>
</evidence>
<name>T2G9I4_MEGG1</name>
<dbReference type="OrthoDB" id="9255830at2"/>
<feature type="transmembrane region" description="Helical" evidence="2">
    <location>
        <begin position="41"/>
        <end position="61"/>
    </location>
</feature>
<reference evidence="3 4" key="1">
    <citation type="journal article" date="2013" name="J. Bacteriol.">
        <title>Roles of HynAB and Ech, the only two hydrogenases found in the model sulfate reducer Desulfovibrio gigas.</title>
        <authorList>
            <person name="Morais-Silva F.O."/>
            <person name="Santos C.I."/>
            <person name="Rodrigues R."/>
            <person name="Pereira I.A."/>
            <person name="Rodrigues-Pousada C."/>
        </authorList>
    </citation>
    <scope>NUCLEOTIDE SEQUENCE [LARGE SCALE GENOMIC DNA]</scope>
    <source>
        <strain evidence="4">ATCC 19364 / DSM 1382 / NCIMB 9332 / VKM B-1759</strain>
    </source>
</reference>
<keyword evidence="4" id="KW-1185">Reference proteome</keyword>
<keyword evidence="2" id="KW-0472">Membrane</keyword>
<accession>T2G9I4</accession>
<proteinExistence type="predicted"/>
<dbReference type="EMBL" id="CP006585">
    <property type="protein sequence ID" value="AGW12786.1"/>
    <property type="molecule type" value="Genomic_DNA"/>
</dbReference>
<sequence length="198" mass="21194">MAVEQVASNGKMTQAAVVISAFSAAHAVIAFALANTAIGDTVVLTGLTYAMIHTLGNMYGMSGIQPAKIGAKIFGLLAGVYLAGKLTFFLPGIGNWANAAATVFCTQVIGWTCVGFFALGQDPSDASKEELKEKMQTARANAHQYQAEAKEVAKKMTKQEREKIAELAHALREPSLSDQQRDAITQQIEEIYAAAKRR</sequence>
<evidence type="ECO:0000256" key="2">
    <source>
        <dbReference type="SAM" id="Phobius"/>
    </source>
</evidence>
<feature type="coiled-coil region" evidence="1">
    <location>
        <begin position="128"/>
        <end position="162"/>
    </location>
</feature>
<protein>
    <recommendedName>
        <fullName evidence="5">DUF697 domain-containing protein</fullName>
    </recommendedName>
</protein>
<feature type="transmembrane region" description="Helical" evidence="2">
    <location>
        <begin position="73"/>
        <end position="93"/>
    </location>
</feature>
<dbReference type="RefSeq" id="WP_021759483.1">
    <property type="nucleotide sequence ID" value="NC_022444.1"/>
</dbReference>
<dbReference type="KEGG" id="dgg:DGI_0895"/>
<keyword evidence="1" id="KW-0175">Coiled coil</keyword>
<keyword evidence="2" id="KW-1133">Transmembrane helix</keyword>
<dbReference type="HOGENOM" id="CLU_1433135_0_0_7"/>
<gene>
    <name evidence="3" type="ORF">DGI_0895</name>
</gene>
<dbReference type="Proteomes" id="UP000016587">
    <property type="component" value="Chromosome"/>
</dbReference>
<evidence type="ECO:0008006" key="5">
    <source>
        <dbReference type="Google" id="ProtNLM"/>
    </source>
</evidence>
<feature type="transmembrane region" description="Helical" evidence="2">
    <location>
        <begin position="12"/>
        <end position="35"/>
    </location>
</feature>
<evidence type="ECO:0000256" key="1">
    <source>
        <dbReference type="SAM" id="Coils"/>
    </source>
</evidence>
<keyword evidence="2" id="KW-0812">Transmembrane</keyword>
<evidence type="ECO:0000313" key="4">
    <source>
        <dbReference type="Proteomes" id="UP000016587"/>
    </source>
</evidence>
<dbReference type="eggNOG" id="COG3597">
    <property type="taxonomic scope" value="Bacteria"/>
</dbReference>